<evidence type="ECO:0000256" key="6">
    <source>
        <dbReference type="SAM" id="MobiDB-lite"/>
    </source>
</evidence>
<comment type="caution">
    <text evidence="8">The sequence shown here is derived from an EMBL/GenBank/DDBJ whole genome shotgun (WGS) entry which is preliminary data.</text>
</comment>
<feature type="domain" description="HTH tetR-type" evidence="7">
    <location>
        <begin position="20"/>
        <end position="80"/>
    </location>
</feature>
<evidence type="ECO:0000256" key="1">
    <source>
        <dbReference type="ARBA" id="ARBA00022491"/>
    </source>
</evidence>
<evidence type="ECO:0000256" key="5">
    <source>
        <dbReference type="PROSITE-ProRule" id="PRU00335"/>
    </source>
</evidence>
<protein>
    <submittedName>
        <fullName evidence="8">TetR/AcrR family transcriptional regulator</fullName>
    </submittedName>
</protein>
<dbReference type="InterPro" id="IPR001647">
    <property type="entry name" value="HTH_TetR"/>
</dbReference>
<keyword evidence="2" id="KW-0805">Transcription regulation</keyword>
<dbReference type="GO" id="GO:0000976">
    <property type="term" value="F:transcription cis-regulatory region binding"/>
    <property type="evidence" value="ECO:0007669"/>
    <property type="project" value="TreeGrafter"/>
</dbReference>
<dbReference type="PANTHER" id="PTHR30055">
    <property type="entry name" value="HTH-TYPE TRANSCRIPTIONAL REGULATOR RUTR"/>
    <property type="match status" value="1"/>
</dbReference>
<dbReference type="InterPro" id="IPR036271">
    <property type="entry name" value="Tet_transcr_reg_TetR-rel_C_sf"/>
</dbReference>
<organism evidence="8 9">
    <name type="scientific">Cohnella nanjingensis</name>
    <dbReference type="NCBI Taxonomy" id="1387779"/>
    <lineage>
        <taxon>Bacteria</taxon>
        <taxon>Bacillati</taxon>
        <taxon>Bacillota</taxon>
        <taxon>Bacilli</taxon>
        <taxon>Bacillales</taxon>
        <taxon>Paenibacillaceae</taxon>
        <taxon>Cohnella</taxon>
    </lineage>
</organism>
<proteinExistence type="predicted"/>
<dbReference type="PROSITE" id="PS50977">
    <property type="entry name" value="HTH_TETR_2"/>
    <property type="match status" value="1"/>
</dbReference>
<keyword evidence="3 5" id="KW-0238">DNA-binding</keyword>
<dbReference type="AlphaFoldDB" id="A0A7X0VIR5"/>
<reference evidence="8 9" key="1">
    <citation type="submission" date="2020-08" db="EMBL/GenBank/DDBJ databases">
        <title>Cohnella phylogeny.</title>
        <authorList>
            <person name="Dunlap C."/>
        </authorList>
    </citation>
    <scope>NUCLEOTIDE SEQUENCE [LARGE SCALE GENOMIC DNA]</scope>
    <source>
        <strain evidence="8 9">DSM 28246</strain>
    </source>
</reference>
<evidence type="ECO:0000259" key="7">
    <source>
        <dbReference type="PROSITE" id="PS50977"/>
    </source>
</evidence>
<dbReference type="PANTHER" id="PTHR30055:SF175">
    <property type="entry name" value="HTH-TYPE TRANSCRIPTIONAL REPRESSOR KSTR2"/>
    <property type="match status" value="1"/>
</dbReference>
<keyword evidence="9" id="KW-1185">Reference proteome</keyword>
<keyword evidence="4" id="KW-0804">Transcription</keyword>
<evidence type="ECO:0000313" key="9">
    <source>
        <dbReference type="Proteomes" id="UP000547209"/>
    </source>
</evidence>
<evidence type="ECO:0000256" key="3">
    <source>
        <dbReference type="ARBA" id="ARBA00023125"/>
    </source>
</evidence>
<dbReference type="InterPro" id="IPR050109">
    <property type="entry name" value="HTH-type_TetR-like_transc_reg"/>
</dbReference>
<dbReference type="SUPFAM" id="SSF48498">
    <property type="entry name" value="Tetracyclin repressor-like, C-terminal domain"/>
    <property type="match status" value="1"/>
</dbReference>
<dbReference type="SUPFAM" id="SSF46689">
    <property type="entry name" value="Homeodomain-like"/>
    <property type="match status" value="1"/>
</dbReference>
<accession>A0A7X0VIR5</accession>
<dbReference type="Proteomes" id="UP000547209">
    <property type="component" value="Unassembled WGS sequence"/>
</dbReference>
<name>A0A7X0VIR5_9BACL</name>
<dbReference type="PROSITE" id="PS01081">
    <property type="entry name" value="HTH_TETR_1"/>
    <property type="match status" value="1"/>
</dbReference>
<feature type="region of interest" description="Disordered" evidence="6">
    <location>
        <begin position="1"/>
        <end position="21"/>
    </location>
</feature>
<dbReference type="Pfam" id="PF00440">
    <property type="entry name" value="TetR_N"/>
    <property type="match status" value="1"/>
</dbReference>
<feature type="compositionally biased region" description="Basic residues" evidence="6">
    <location>
        <begin position="1"/>
        <end position="11"/>
    </location>
</feature>
<dbReference type="EMBL" id="JACJVP010000042">
    <property type="protein sequence ID" value="MBB6673944.1"/>
    <property type="molecule type" value="Genomic_DNA"/>
</dbReference>
<evidence type="ECO:0000256" key="4">
    <source>
        <dbReference type="ARBA" id="ARBA00023163"/>
    </source>
</evidence>
<feature type="DNA-binding region" description="H-T-H motif" evidence="5">
    <location>
        <begin position="43"/>
        <end position="62"/>
    </location>
</feature>
<dbReference type="InterPro" id="IPR009057">
    <property type="entry name" value="Homeodomain-like_sf"/>
</dbReference>
<evidence type="ECO:0000256" key="2">
    <source>
        <dbReference type="ARBA" id="ARBA00023015"/>
    </source>
</evidence>
<dbReference type="InterPro" id="IPR023772">
    <property type="entry name" value="DNA-bd_HTH_TetR-type_CS"/>
</dbReference>
<dbReference type="GO" id="GO:0003700">
    <property type="term" value="F:DNA-binding transcription factor activity"/>
    <property type="evidence" value="ECO:0007669"/>
    <property type="project" value="TreeGrafter"/>
</dbReference>
<evidence type="ECO:0000313" key="8">
    <source>
        <dbReference type="EMBL" id="MBB6673944.1"/>
    </source>
</evidence>
<keyword evidence="1" id="KW-0678">Repressor</keyword>
<dbReference type="Gene3D" id="1.10.357.10">
    <property type="entry name" value="Tetracycline Repressor, domain 2"/>
    <property type="match status" value="1"/>
</dbReference>
<dbReference type="Gene3D" id="1.10.10.60">
    <property type="entry name" value="Homeodomain-like"/>
    <property type="match status" value="1"/>
</dbReference>
<sequence>MTQPKPKRSPGRPKNNEQSPSLRETVLNAASQMFMEYGYEPVSLNQIAERAGVTKASIYYYFSNKAQLFTDAVTAMMARICTYTKLILDREGPLRARLEQMAVVKMATTHVEFETMMREAMPALSETQRAAIRRAEHGIHEVLADGFVQAAEDGEIASTADPMLLAHAFSALLLLGNRESDLRETLSGEALPKMIVDLFWRGIGPGRPD</sequence>
<dbReference type="PRINTS" id="PR00455">
    <property type="entry name" value="HTHTETR"/>
</dbReference>
<gene>
    <name evidence="8" type="ORF">H7C19_24985</name>
</gene>